<organism evidence="4 5">
    <name type="scientific">Chaetoceros tenuissimus</name>
    <dbReference type="NCBI Taxonomy" id="426638"/>
    <lineage>
        <taxon>Eukaryota</taxon>
        <taxon>Sar</taxon>
        <taxon>Stramenopiles</taxon>
        <taxon>Ochrophyta</taxon>
        <taxon>Bacillariophyta</taxon>
        <taxon>Coscinodiscophyceae</taxon>
        <taxon>Chaetocerotophycidae</taxon>
        <taxon>Chaetocerotales</taxon>
        <taxon>Chaetocerotaceae</taxon>
        <taxon>Chaetoceros</taxon>
    </lineage>
</organism>
<evidence type="ECO:0000256" key="2">
    <source>
        <dbReference type="PROSITE-ProRule" id="PRU00376"/>
    </source>
</evidence>
<dbReference type="EMBL" id="BLLK01000020">
    <property type="protein sequence ID" value="GFH44947.1"/>
    <property type="molecule type" value="Genomic_DNA"/>
</dbReference>
<evidence type="ECO:0000313" key="4">
    <source>
        <dbReference type="EMBL" id="GFH44947.1"/>
    </source>
</evidence>
<dbReference type="InterPro" id="IPR038704">
    <property type="entry name" value="YEAST_sf"/>
</dbReference>
<dbReference type="InterPro" id="IPR055129">
    <property type="entry name" value="YEATS_dom"/>
</dbReference>
<dbReference type="Proteomes" id="UP001054902">
    <property type="component" value="Unassembled WGS sequence"/>
</dbReference>
<proteinExistence type="predicted"/>
<comment type="caution">
    <text evidence="4">The sequence shown here is derived from an EMBL/GenBank/DDBJ whole genome shotgun (WGS) entry which is preliminary data.</text>
</comment>
<accession>A0AAD3CF37</accession>
<comment type="subcellular location">
    <subcellularLocation>
        <location evidence="2">Nucleus</location>
    </subcellularLocation>
</comment>
<protein>
    <recommendedName>
        <fullName evidence="3">YEATS domain-containing protein</fullName>
    </recommendedName>
</protein>
<reference evidence="4 5" key="1">
    <citation type="journal article" date="2021" name="Sci. Rep.">
        <title>The genome of the diatom Chaetoceros tenuissimus carries an ancient integrated fragment of an extant virus.</title>
        <authorList>
            <person name="Hongo Y."/>
            <person name="Kimura K."/>
            <person name="Takaki Y."/>
            <person name="Yoshida Y."/>
            <person name="Baba S."/>
            <person name="Kobayashi G."/>
            <person name="Nagasaki K."/>
            <person name="Hano T."/>
            <person name="Tomaru Y."/>
        </authorList>
    </citation>
    <scope>NUCLEOTIDE SEQUENCE [LARGE SCALE GENOMIC DNA]</scope>
    <source>
        <strain evidence="4 5">NIES-3715</strain>
    </source>
</reference>
<dbReference type="InterPro" id="IPR022025">
    <property type="entry name" value="Amidoligase_2"/>
</dbReference>
<dbReference type="AlphaFoldDB" id="A0AAD3CF37"/>
<feature type="domain" description="YEATS" evidence="3">
    <location>
        <begin position="1"/>
        <end position="143"/>
    </location>
</feature>
<dbReference type="PROSITE" id="PS51037">
    <property type="entry name" value="YEATS"/>
    <property type="match status" value="1"/>
</dbReference>
<dbReference type="Gene3D" id="2.60.40.1970">
    <property type="entry name" value="YEATS domain"/>
    <property type="match status" value="1"/>
</dbReference>
<dbReference type="PANTHER" id="PTHR36847">
    <property type="entry name" value="AMIDOLIGASE ENZYME"/>
    <property type="match status" value="1"/>
</dbReference>
<evidence type="ECO:0000259" key="3">
    <source>
        <dbReference type="PROSITE" id="PS51037"/>
    </source>
</evidence>
<dbReference type="GO" id="GO:0005634">
    <property type="term" value="C:nucleus"/>
    <property type="evidence" value="ECO:0007669"/>
    <property type="project" value="UniProtKB-SubCell"/>
</dbReference>
<gene>
    <name evidence="4" type="ORF">CTEN210_01421</name>
</gene>
<keyword evidence="1 2" id="KW-0539">Nucleus</keyword>
<keyword evidence="5" id="KW-1185">Reference proteome</keyword>
<dbReference type="Pfam" id="PF12224">
    <property type="entry name" value="Amidoligase_2"/>
    <property type="match status" value="1"/>
</dbReference>
<sequence length="454" mass="51297">MGGSAQFIVGNTYSKIPDDAAVYSARRGIKKQHDVTIYVDVLDNPDLIERVTFDLGSTFTPPKFVHNTPVPVKRPNGAQAWRFATRQSVFGQFTAEIKIRGSGGSTHDVSHYVSFTPESRQRKGAVMRFNEPRHERPFRMAALSDDAQFGIELEMSSPSYNSEYQIAQNLEETNDLQIDVIDTWSGGRSTSDHWKLVPDGSITCNISQPDCNRFEIVSPPLRSGGGLSQVNKILRGLSGENVRVNKSCGFHCHVDVSKYSHRQIVKICQQFIKYEDAMDAFMPKSRRSGSNESDRYFQSNARAVKDQARSSYMSGIWAAHNLLSNCSDTQELANVMCPNGRYYKLNLQNLKNGRQPTIEFRQHSSTTNYEKVSAWVRFCVRFCENAANLAPPTPFKRGRDVDSKFEALFCFVIKDRALRNFYKKRKDLLEYESDGPCCTDCSSGRGCSQWLIDA</sequence>
<name>A0AAD3CF37_9STRA</name>
<evidence type="ECO:0000256" key="1">
    <source>
        <dbReference type="ARBA" id="ARBA00023242"/>
    </source>
</evidence>
<dbReference type="PANTHER" id="PTHR36847:SF1">
    <property type="entry name" value="AMIDOLIGASE ENZYME"/>
    <property type="match status" value="1"/>
</dbReference>
<evidence type="ECO:0000313" key="5">
    <source>
        <dbReference type="Proteomes" id="UP001054902"/>
    </source>
</evidence>